<dbReference type="SUPFAM" id="SSF55315">
    <property type="entry name" value="L30e-like"/>
    <property type="match status" value="1"/>
</dbReference>
<keyword evidence="3 6" id="KW-0808">Transferase</keyword>
<evidence type="ECO:0000313" key="6">
    <source>
        <dbReference type="EMBL" id="QDT13093.1"/>
    </source>
</evidence>
<dbReference type="Pfam" id="PF00588">
    <property type="entry name" value="SpoU_methylase"/>
    <property type="match status" value="1"/>
</dbReference>
<keyword evidence="7" id="KW-1185">Reference proteome</keyword>
<dbReference type="GO" id="GO:0006396">
    <property type="term" value="P:RNA processing"/>
    <property type="evidence" value="ECO:0007669"/>
    <property type="project" value="InterPro"/>
</dbReference>
<dbReference type="EMBL" id="CP036526">
    <property type="protein sequence ID" value="QDT13093.1"/>
    <property type="molecule type" value="Genomic_DNA"/>
</dbReference>
<dbReference type="Gene3D" id="3.30.1330.30">
    <property type="match status" value="1"/>
</dbReference>
<keyword evidence="2 6" id="KW-0489">Methyltransferase</keyword>
<feature type="domain" description="tRNA/rRNA methyltransferase SpoU type" evidence="4">
    <location>
        <begin position="115"/>
        <end position="256"/>
    </location>
</feature>
<organism evidence="6 7">
    <name type="scientific">Stieleria marina</name>
    <dbReference type="NCBI Taxonomy" id="1930275"/>
    <lineage>
        <taxon>Bacteria</taxon>
        <taxon>Pseudomonadati</taxon>
        <taxon>Planctomycetota</taxon>
        <taxon>Planctomycetia</taxon>
        <taxon>Pirellulales</taxon>
        <taxon>Pirellulaceae</taxon>
        <taxon>Stieleria</taxon>
    </lineage>
</organism>
<protein>
    <submittedName>
        <fullName evidence="6">23S rRNA (Guanosine-2'-O-)-methyltransferase RlmB</fullName>
        <ecNumber evidence="6">2.1.1.185</ecNumber>
    </submittedName>
</protein>
<sequence length="265" mass="28766">MAENDRPPLQSTSNPTVRRLVRLRDNRNRRRSRRVIVDGWREAQRASDAKLELVGAYVLQQDAAQAESLIGTPVQVVSAAVMEKISFGQSPRGVVAEFIEPDRKLDDLVFSDSPLILVLDRIEKPGNIGAVFRCADGAGVDAVLMSDCQSDLFNPNSIRSSLGAVFTVPAVSDSIENVQVFLQKHSIRVLAARVESSSEMGDADLSTPLAIVLGNESSGLQDRWQSVGESEVHGVRIPMHGHVDSLNISVSAAVLAFEATRRKAV</sequence>
<dbReference type="InterPro" id="IPR029028">
    <property type="entry name" value="Alpha/beta_knot_MTases"/>
</dbReference>
<evidence type="ECO:0000256" key="2">
    <source>
        <dbReference type="ARBA" id="ARBA00022603"/>
    </source>
</evidence>
<dbReference type="InterPro" id="IPR029064">
    <property type="entry name" value="Ribosomal_eL30-like_sf"/>
</dbReference>
<dbReference type="OrthoDB" id="9794400at2"/>
<evidence type="ECO:0000256" key="1">
    <source>
        <dbReference type="ARBA" id="ARBA00007228"/>
    </source>
</evidence>
<gene>
    <name evidence="6" type="primary">rlmB</name>
    <name evidence="6" type="ORF">K239x_51090</name>
</gene>
<feature type="domain" description="MRM3-like substrate binding" evidence="5">
    <location>
        <begin position="14"/>
        <end position="96"/>
    </location>
</feature>
<dbReference type="Pfam" id="PF22435">
    <property type="entry name" value="MRM3-like_sub_bind"/>
    <property type="match status" value="1"/>
</dbReference>
<dbReference type="PANTHER" id="PTHR43191">
    <property type="entry name" value="RRNA METHYLTRANSFERASE 3"/>
    <property type="match status" value="1"/>
</dbReference>
<proteinExistence type="inferred from homology"/>
<dbReference type="AlphaFoldDB" id="A0A517P161"/>
<evidence type="ECO:0000259" key="5">
    <source>
        <dbReference type="Pfam" id="PF22435"/>
    </source>
</evidence>
<dbReference type="Gene3D" id="3.40.1280.10">
    <property type="match status" value="1"/>
</dbReference>
<dbReference type="InterPro" id="IPR029026">
    <property type="entry name" value="tRNA_m1G_MTases_N"/>
</dbReference>
<dbReference type="SUPFAM" id="SSF75217">
    <property type="entry name" value="alpha/beta knot"/>
    <property type="match status" value="1"/>
</dbReference>
<evidence type="ECO:0000256" key="3">
    <source>
        <dbReference type="ARBA" id="ARBA00022679"/>
    </source>
</evidence>
<name>A0A517P161_9BACT</name>
<dbReference type="InterPro" id="IPR053888">
    <property type="entry name" value="MRM3-like_sub_bind"/>
</dbReference>
<evidence type="ECO:0000259" key="4">
    <source>
        <dbReference type="Pfam" id="PF00588"/>
    </source>
</evidence>
<dbReference type="GO" id="GO:0032259">
    <property type="term" value="P:methylation"/>
    <property type="evidence" value="ECO:0007669"/>
    <property type="project" value="UniProtKB-KW"/>
</dbReference>
<dbReference type="GO" id="GO:0003723">
    <property type="term" value="F:RNA binding"/>
    <property type="evidence" value="ECO:0007669"/>
    <property type="project" value="InterPro"/>
</dbReference>
<dbReference type="InterPro" id="IPR001537">
    <property type="entry name" value="SpoU_MeTrfase"/>
</dbReference>
<comment type="similarity">
    <text evidence="1">Belongs to the class IV-like SAM-binding methyltransferase superfamily. RNA methyltransferase TrmH family.</text>
</comment>
<dbReference type="PANTHER" id="PTHR43191:SF2">
    <property type="entry name" value="RRNA METHYLTRANSFERASE 3, MITOCHONDRIAL"/>
    <property type="match status" value="1"/>
</dbReference>
<dbReference type="EC" id="2.1.1.185" evidence="6"/>
<reference evidence="6 7" key="1">
    <citation type="submission" date="2019-02" db="EMBL/GenBank/DDBJ databases">
        <title>Deep-cultivation of Planctomycetes and their phenomic and genomic characterization uncovers novel biology.</title>
        <authorList>
            <person name="Wiegand S."/>
            <person name="Jogler M."/>
            <person name="Boedeker C."/>
            <person name="Pinto D."/>
            <person name="Vollmers J."/>
            <person name="Rivas-Marin E."/>
            <person name="Kohn T."/>
            <person name="Peeters S.H."/>
            <person name="Heuer A."/>
            <person name="Rast P."/>
            <person name="Oberbeckmann S."/>
            <person name="Bunk B."/>
            <person name="Jeske O."/>
            <person name="Meyerdierks A."/>
            <person name="Storesund J.E."/>
            <person name="Kallscheuer N."/>
            <person name="Luecker S."/>
            <person name="Lage O.M."/>
            <person name="Pohl T."/>
            <person name="Merkel B.J."/>
            <person name="Hornburger P."/>
            <person name="Mueller R.-W."/>
            <person name="Bruemmer F."/>
            <person name="Labrenz M."/>
            <person name="Spormann A.M."/>
            <person name="Op den Camp H."/>
            <person name="Overmann J."/>
            <person name="Amann R."/>
            <person name="Jetten M.S.M."/>
            <person name="Mascher T."/>
            <person name="Medema M.H."/>
            <person name="Devos D.P."/>
            <person name="Kaster A.-K."/>
            <person name="Ovreas L."/>
            <person name="Rohde M."/>
            <person name="Galperin M.Y."/>
            <person name="Jogler C."/>
        </authorList>
    </citation>
    <scope>NUCLEOTIDE SEQUENCE [LARGE SCALE GENOMIC DNA]</scope>
    <source>
        <strain evidence="6 7">K23_9</strain>
    </source>
</reference>
<dbReference type="RefSeq" id="WP_145420888.1">
    <property type="nucleotide sequence ID" value="NZ_CP036526.1"/>
</dbReference>
<evidence type="ECO:0000313" key="7">
    <source>
        <dbReference type="Proteomes" id="UP000319817"/>
    </source>
</evidence>
<dbReference type="InterPro" id="IPR051259">
    <property type="entry name" value="rRNA_Methyltransferase"/>
</dbReference>
<dbReference type="GO" id="GO:0008173">
    <property type="term" value="F:RNA methyltransferase activity"/>
    <property type="evidence" value="ECO:0007669"/>
    <property type="project" value="InterPro"/>
</dbReference>
<dbReference type="Proteomes" id="UP000319817">
    <property type="component" value="Chromosome"/>
</dbReference>
<accession>A0A517P161</accession>